<evidence type="ECO:0000256" key="1">
    <source>
        <dbReference type="ARBA" id="ARBA00004651"/>
    </source>
</evidence>
<gene>
    <name evidence="8" type="ORF">OWR29_01355</name>
</gene>
<evidence type="ECO:0000256" key="6">
    <source>
        <dbReference type="SAM" id="Phobius"/>
    </source>
</evidence>
<evidence type="ECO:0000256" key="4">
    <source>
        <dbReference type="ARBA" id="ARBA00022989"/>
    </source>
</evidence>
<feature type="transmembrane region" description="Helical" evidence="6">
    <location>
        <begin position="145"/>
        <end position="165"/>
    </location>
</feature>
<accession>A0ABT4AQW0</accession>
<feature type="transmembrane region" description="Helical" evidence="6">
    <location>
        <begin position="50"/>
        <end position="80"/>
    </location>
</feature>
<dbReference type="Pfam" id="PF02687">
    <property type="entry name" value="FtsX"/>
    <property type="match status" value="1"/>
</dbReference>
<keyword evidence="2" id="KW-1003">Cell membrane</keyword>
<comment type="subcellular location">
    <subcellularLocation>
        <location evidence="1">Cell membrane</location>
        <topology evidence="1">Multi-pass membrane protein</topology>
    </subcellularLocation>
</comment>
<feature type="transmembrane region" description="Helical" evidence="6">
    <location>
        <begin position="368"/>
        <end position="390"/>
    </location>
</feature>
<feature type="transmembrane region" description="Helical" evidence="6">
    <location>
        <begin position="224"/>
        <end position="245"/>
    </location>
</feature>
<dbReference type="InterPro" id="IPR003838">
    <property type="entry name" value="ABC3_permease_C"/>
</dbReference>
<keyword evidence="9" id="KW-1185">Reference proteome</keyword>
<feature type="transmembrane region" description="Helical" evidence="6">
    <location>
        <begin position="197"/>
        <end position="218"/>
    </location>
</feature>
<name>A0ABT4AQW0_9ACTN</name>
<feature type="transmembrane region" description="Helical" evidence="6">
    <location>
        <begin position="100"/>
        <end position="125"/>
    </location>
</feature>
<feature type="transmembrane region" description="Helical" evidence="6">
    <location>
        <begin position="278"/>
        <end position="298"/>
    </location>
</feature>
<feature type="domain" description="ABC3 transporter permease C-terminal" evidence="7">
    <location>
        <begin position="321"/>
        <end position="427"/>
    </location>
</feature>
<evidence type="ECO:0000259" key="7">
    <source>
        <dbReference type="Pfam" id="PF02687"/>
    </source>
</evidence>
<dbReference type="RefSeq" id="WP_267560388.1">
    <property type="nucleotide sequence ID" value="NZ_JAPNTZ010000001.1"/>
</dbReference>
<evidence type="ECO:0000256" key="3">
    <source>
        <dbReference type="ARBA" id="ARBA00022692"/>
    </source>
</evidence>
<sequence>MLRLILSDLVANARIWLGTLLIALATGTVGAVAASDIRTAIEAGGTDALALYAISGVMIAFTTITALIVAGSVAGLTVALQQRAYALWQLVGVRPAYVRIVVTTQLLVVSLIGSVLGCLAALPLLGPLYRFSLAGSPELADLRPVLGAGGAVPVVVFVTLVVTLAGSRSAGRAARTPPIRSLHETDRPDQPMTAGRWVGGLIAVLAVAGIVASLPGTAPDQLSVPLMLIAPLTAGVLAAFAPLYLARLLRGWTALVPDQISSAWYLARSSTAYGVARSTATISPITVAVALAGGLYAANGTASDGGTVTAGSVVLLLGGPLLLALLGATATIFMAGRRRDREFALVVAAGATRAVVLAAAAWEAVIYTVTATILGAVAVGVAALAGGWAADTGTPSFGLAAIGAVAGIGLLLTLVATVLPTAVALRRDLPQTLAAE</sequence>
<protein>
    <recommendedName>
        <fullName evidence="7">ABC3 transporter permease C-terminal domain-containing protein</fullName>
    </recommendedName>
</protein>
<evidence type="ECO:0000256" key="5">
    <source>
        <dbReference type="ARBA" id="ARBA00023136"/>
    </source>
</evidence>
<feature type="transmembrane region" description="Helical" evidence="6">
    <location>
        <begin position="310"/>
        <end position="336"/>
    </location>
</feature>
<keyword evidence="5 6" id="KW-0472">Membrane</keyword>
<keyword evidence="3 6" id="KW-0812">Transmembrane</keyword>
<evidence type="ECO:0000313" key="8">
    <source>
        <dbReference type="EMBL" id="MCY1136627.1"/>
    </source>
</evidence>
<feature type="transmembrane region" description="Helical" evidence="6">
    <location>
        <begin position="397"/>
        <end position="419"/>
    </location>
</feature>
<evidence type="ECO:0000313" key="9">
    <source>
        <dbReference type="Proteomes" id="UP001151002"/>
    </source>
</evidence>
<evidence type="ECO:0000256" key="2">
    <source>
        <dbReference type="ARBA" id="ARBA00022475"/>
    </source>
</evidence>
<proteinExistence type="predicted"/>
<organism evidence="8 9">
    <name type="scientific">Paractinoplanes pyxinae</name>
    <dbReference type="NCBI Taxonomy" id="2997416"/>
    <lineage>
        <taxon>Bacteria</taxon>
        <taxon>Bacillati</taxon>
        <taxon>Actinomycetota</taxon>
        <taxon>Actinomycetes</taxon>
        <taxon>Micromonosporales</taxon>
        <taxon>Micromonosporaceae</taxon>
        <taxon>Paractinoplanes</taxon>
    </lineage>
</organism>
<feature type="transmembrane region" description="Helical" evidence="6">
    <location>
        <begin position="343"/>
        <end position="362"/>
    </location>
</feature>
<comment type="caution">
    <text evidence="8">The sequence shown here is derived from an EMBL/GenBank/DDBJ whole genome shotgun (WGS) entry which is preliminary data.</text>
</comment>
<keyword evidence="4 6" id="KW-1133">Transmembrane helix</keyword>
<dbReference type="EMBL" id="JAPNTZ010000001">
    <property type="protein sequence ID" value="MCY1136627.1"/>
    <property type="molecule type" value="Genomic_DNA"/>
</dbReference>
<dbReference type="Proteomes" id="UP001151002">
    <property type="component" value="Unassembled WGS sequence"/>
</dbReference>
<reference evidence="8" key="1">
    <citation type="submission" date="2022-11" db="EMBL/GenBank/DDBJ databases">
        <authorList>
            <person name="Somphong A."/>
            <person name="Phongsopitanun W."/>
        </authorList>
    </citation>
    <scope>NUCLEOTIDE SEQUENCE</scope>
    <source>
        <strain evidence="8">Pm04-4</strain>
    </source>
</reference>